<dbReference type="Pfam" id="PF12146">
    <property type="entry name" value="Hydrolase_4"/>
    <property type="match status" value="1"/>
</dbReference>
<keyword evidence="2" id="KW-0378">Hydrolase</keyword>
<dbReference type="InterPro" id="IPR053145">
    <property type="entry name" value="AB_hydrolase_Est10"/>
</dbReference>
<name>A0ABW2NF16_9BACL</name>
<evidence type="ECO:0000259" key="1">
    <source>
        <dbReference type="Pfam" id="PF12146"/>
    </source>
</evidence>
<dbReference type="SUPFAM" id="SSF53474">
    <property type="entry name" value="alpha/beta-Hydrolases"/>
    <property type="match status" value="1"/>
</dbReference>
<organism evidence="2 3">
    <name type="scientific">Bhargavaea changchunensis</name>
    <dbReference type="NCBI Taxonomy" id="2134037"/>
    <lineage>
        <taxon>Bacteria</taxon>
        <taxon>Bacillati</taxon>
        <taxon>Bacillota</taxon>
        <taxon>Bacilli</taxon>
        <taxon>Bacillales</taxon>
        <taxon>Caryophanaceae</taxon>
        <taxon>Bhargavaea</taxon>
    </lineage>
</organism>
<dbReference type="EC" id="3.4.-.-" evidence="2"/>
<proteinExistence type="predicted"/>
<comment type="caution">
    <text evidence="2">The sequence shown here is derived from an EMBL/GenBank/DDBJ whole genome shotgun (WGS) entry which is preliminary data.</text>
</comment>
<keyword evidence="3" id="KW-1185">Reference proteome</keyword>
<dbReference type="EMBL" id="JBHTCT010000011">
    <property type="protein sequence ID" value="MFC7364662.1"/>
    <property type="molecule type" value="Genomic_DNA"/>
</dbReference>
<dbReference type="Proteomes" id="UP001596483">
    <property type="component" value="Unassembled WGS sequence"/>
</dbReference>
<dbReference type="PANTHER" id="PTHR43265">
    <property type="entry name" value="ESTERASE ESTD"/>
    <property type="match status" value="1"/>
</dbReference>
<accession>A0ABW2NF16</accession>
<dbReference type="InterPro" id="IPR022742">
    <property type="entry name" value="Hydrolase_4"/>
</dbReference>
<protein>
    <submittedName>
        <fullName evidence="2">Alpha/beta hydrolase family protein</fullName>
        <ecNumber evidence="2">3.4.-.-</ecNumber>
    </submittedName>
</protein>
<gene>
    <name evidence="2" type="ORF">ACFQQH_05905</name>
</gene>
<dbReference type="RefSeq" id="WP_157297481.1">
    <property type="nucleotide sequence ID" value="NZ_JBHTCT010000011.1"/>
</dbReference>
<sequence length="317" mass="35278">MYNEALVTIESAFPLSGTLTIPEEKQDNYPAVLIIAGSGKGDRDGNLKNLQMNIYKDLAEFLTSQGYMTLRYDKRGTYKSGGNFNEAGLSDLIDDAVEGVRFLKSHPNADPDRILILGHSEGALIGPAVHNREPVDGLILLAGAAERSADLIPRQSEMAYAEMNVAGGLKGWLFRTFKVADRARKQNTQIFRKVSDSEKTVMRVKGIKVNAKWVRETLAYNVLEYLERADCPVLAVTGEKDVQVPPGHARLTAETVPGKSEWHIIPDMNHMLKDYEGEHTMLGIMKEYKSVADRPLSPRLLEVIGEWLVAQELMHSK</sequence>
<dbReference type="InterPro" id="IPR029058">
    <property type="entry name" value="AB_hydrolase_fold"/>
</dbReference>
<dbReference type="GO" id="GO:0016787">
    <property type="term" value="F:hydrolase activity"/>
    <property type="evidence" value="ECO:0007669"/>
    <property type="project" value="UniProtKB-KW"/>
</dbReference>
<dbReference type="Gene3D" id="3.40.50.1820">
    <property type="entry name" value="alpha/beta hydrolase"/>
    <property type="match status" value="1"/>
</dbReference>
<feature type="domain" description="Serine aminopeptidase S33" evidence="1">
    <location>
        <begin position="52"/>
        <end position="272"/>
    </location>
</feature>
<evidence type="ECO:0000313" key="3">
    <source>
        <dbReference type="Proteomes" id="UP001596483"/>
    </source>
</evidence>
<dbReference type="PANTHER" id="PTHR43265:SF1">
    <property type="entry name" value="ESTERASE ESTD"/>
    <property type="match status" value="1"/>
</dbReference>
<reference evidence="3" key="1">
    <citation type="journal article" date="2019" name="Int. J. Syst. Evol. Microbiol.">
        <title>The Global Catalogue of Microorganisms (GCM) 10K type strain sequencing project: providing services to taxonomists for standard genome sequencing and annotation.</title>
        <authorList>
            <consortium name="The Broad Institute Genomics Platform"/>
            <consortium name="The Broad Institute Genome Sequencing Center for Infectious Disease"/>
            <person name="Wu L."/>
            <person name="Ma J."/>
        </authorList>
    </citation>
    <scope>NUCLEOTIDE SEQUENCE [LARGE SCALE GENOMIC DNA]</scope>
    <source>
        <strain evidence="3">JCM 4738</strain>
    </source>
</reference>
<evidence type="ECO:0000313" key="2">
    <source>
        <dbReference type="EMBL" id="MFC7364662.1"/>
    </source>
</evidence>